<name>A0ABQ4PIK6_9GAMM</name>
<evidence type="ECO:0000313" key="1">
    <source>
        <dbReference type="EMBL" id="GIU47274.1"/>
    </source>
</evidence>
<reference evidence="1 2" key="1">
    <citation type="submission" date="2021-05" db="EMBL/GenBank/DDBJ databases">
        <title>Molecular characterization for Shewanella algae harboring chromosomal blaOXA-55-like strains isolated from clinical and environment sample.</title>
        <authorList>
            <person name="Ohama Y."/>
            <person name="Aoki K."/>
            <person name="Harada S."/>
            <person name="Moriya K."/>
            <person name="Ishii Y."/>
            <person name="Tateda K."/>
        </authorList>
    </citation>
    <scope>NUCLEOTIDE SEQUENCE [LARGE SCALE GENOMIC DNA]</scope>
    <source>
        <strain evidence="1 2">LMG 23746</strain>
    </source>
</reference>
<sequence>MPNTSRKESWISHLNKVAYPLKHLEVVPTPDVAPPLCRPQLSDKEAEAYTSTYYFFAQDEPI</sequence>
<gene>
    <name evidence="1" type="ORF">TUM4630_20710</name>
</gene>
<keyword evidence="2" id="KW-1185">Reference proteome</keyword>
<dbReference type="Proteomes" id="UP000761574">
    <property type="component" value="Unassembled WGS sequence"/>
</dbReference>
<organism evidence="1 2">
    <name type="scientific">Shewanella algidipiscicola</name>
    <dbReference type="NCBI Taxonomy" id="614070"/>
    <lineage>
        <taxon>Bacteria</taxon>
        <taxon>Pseudomonadati</taxon>
        <taxon>Pseudomonadota</taxon>
        <taxon>Gammaproteobacteria</taxon>
        <taxon>Alteromonadales</taxon>
        <taxon>Shewanellaceae</taxon>
        <taxon>Shewanella</taxon>
    </lineage>
</organism>
<comment type="caution">
    <text evidence="1">The sequence shown here is derived from an EMBL/GenBank/DDBJ whole genome shotgun (WGS) entry which is preliminary data.</text>
</comment>
<dbReference type="EMBL" id="BPFB01000021">
    <property type="protein sequence ID" value="GIU47274.1"/>
    <property type="molecule type" value="Genomic_DNA"/>
</dbReference>
<accession>A0ABQ4PIK6</accession>
<evidence type="ECO:0000313" key="2">
    <source>
        <dbReference type="Proteomes" id="UP000761574"/>
    </source>
</evidence>
<protein>
    <submittedName>
        <fullName evidence="1">Uncharacterized protein</fullName>
    </submittedName>
</protein>
<proteinExistence type="predicted"/>